<proteinExistence type="predicted"/>
<protein>
    <submittedName>
        <fullName evidence="1">Uncharacterized protein</fullName>
    </submittedName>
</protein>
<keyword evidence="2" id="KW-1185">Reference proteome</keyword>
<comment type="caution">
    <text evidence="1">The sequence shown here is derived from an EMBL/GenBank/DDBJ whole genome shotgun (WGS) entry which is preliminary data.</text>
</comment>
<evidence type="ECO:0000313" key="2">
    <source>
        <dbReference type="Proteomes" id="UP001501510"/>
    </source>
</evidence>
<sequence>MICFKLEILVSGLGNSDSFFCITYITNIANVTPFRSSNE</sequence>
<name>A0ABN1JCG1_9CLOT</name>
<reference evidence="1 2" key="1">
    <citation type="journal article" date="2019" name="Int. J. Syst. Evol. Microbiol.">
        <title>The Global Catalogue of Microorganisms (GCM) 10K type strain sequencing project: providing services to taxonomists for standard genome sequencing and annotation.</title>
        <authorList>
            <consortium name="The Broad Institute Genomics Platform"/>
            <consortium name="The Broad Institute Genome Sequencing Center for Infectious Disease"/>
            <person name="Wu L."/>
            <person name="Ma J."/>
        </authorList>
    </citation>
    <scope>NUCLEOTIDE SEQUENCE [LARGE SCALE GENOMIC DNA]</scope>
    <source>
        <strain evidence="1 2">JCM 1407</strain>
    </source>
</reference>
<dbReference type="EMBL" id="BAAACG010000006">
    <property type="protein sequence ID" value="GAA0735924.1"/>
    <property type="molecule type" value="Genomic_DNA"/>
</dbReference>
<organism evidence="1 2">
    <name type="scientific">Clostridium oceanicum</name>
    <dbReference type="NCBI Taxonomy" id="1543"/>
    <lineage>
        <taxon>Bacteria</taxon>
        <taxon>Bacillati</taxon>
        <taxon>Bacillota</taxon>
        <taxon>Clostridia</taxon>
        <taxon>Eubacteriales</taxon>
        <taxon>Clostridiaceae</taxon>
        <taxon>Clostridium</taxon>
    </lineage>
</organism>
<accession>A0ABN1JCG1</accession>
<evidence type="ECO:0000313" key="1">
    <source>
        <dbReference type="EMBL" id="GAA0735924.1"/>
    </source>
</evidence>
<gene>
    <name evidence="1" type="ORF">GCM10008906_10280</name>
</gene>
<dbReference type="Proteomes" id="UP001501510">
    <property type="component" value="Unassembled WGS sequence"/>
</dbReference>